<dbReference type="PRINTS" id="PR00417">
    <property type="entry name" value="PRTPISMRASEI"/>
</dbReference>
<dbReference type="InterPro" id="IPR023406">
    <property type="entry name" value="Topo_IA_AS"/>
</dbReference>
<dbReference type="GO" id="GO:0003917">
    <property type="term" value="F:DNA topoisomerase type I (single strand cut, ATP-independent) activity"/>
    <property type="evidence" value="ECO:0007669"/>
    <property type="project" value="UniProtKB-UniRule"/>
</dbReference>
<dbReference type="SUPFAM" id="SSF56712">
    <property type="entry name" value="Prokaryotic type I DNA topoisomerase"/>
    <property type="match status" value="1"/>
</dbReference>
<dbReference type="InterPro" id="IPR013825">
    <property type="entry name" value="Topo_IA_cen_sub2"/>
</dbReference>
<comment type="caution">
    <text evidence="14">The sequence shown here is derived from an EMBL/GenBank/DDBJ whole genome shotgun (WGS) entry which is preliminary data.</text>
</comment>
<dbReference type="SMART" id="SM00436">
    <property type="entry name" value="TOP1Bc"/>
    <property type="match status" value="1"/>
</dbReference>
<dbReference type="SMART" id="SM00493">
    <property type="entry name" value="TOPRIM"/>
    <property type="match status" value="1"/>
</dbReference>
<keyword evidence="10 11" id="KW-0413">Isomerase</keyword>
<dbReference type="Pfam" id="PF01396">
    <property type="entry name" value="Zn_ribbon_Top1"/>
    <property type="match status" value="2"/>
</dbReference>
<dbReference type="Gene3D" id="1.10.290.10">
    <property type="entry name" value="Topoisomerase I, domain 4"/>
    <property type="match status" value="1"/>
</dbReference>
<evidence type="ECO:0000256" key="2">
    <source>
        <dbReference type="ARBA" id="ARBA00009446"/>
    </source>
</evidence>
<dbReference type="InterPro" id="IPR013498">
    <property type="entry name" value="Topo_IA_Znf"/>
</dbReference>
<evidence type="ECO:0000313" key="15">
    <source>
        <dbReference type="Proteomes" id="UP000295937"/>
    </source>
</evidence>
<evidence type="ECO:0000259" key="12">
    <source>
        <dbReference type="PROSITE" id="PS50880"/>
    </source>
</evidence>
<feature type="site" description="Interaction with DNA" evidence="11">
    <location>
        <position position="317"/>
    </location>
</feature>
<dbReference type="Gene3D" id="3.30.65.10">
    <property type="entry name" value="Bacterial Topoisomerase I, domain 1"/>
    <property type="match status" value="3"/>
</dbReference>
<dbReference type="EC" id="5.6.2.1" evidence="11"/>
<dbReference type="Gene3D" id="2.20.25.10">
    <property type="match status" value="1"/>
</dbReference>
<feature type="site" description="Interaction with DNA" evidence="11">
    <location>
        <position position="501"/>
    </location>
</feature>
<evidence type="ECO:0000256" key="4">
    <source>
        <dbReference type="ARBA" id="ARBA00022737"/>
    </source>
</evidence>
<keyword evidence="4" id="KW-0677">Repeat</keyword>
<keyword evidence="3" id="KW-0479">Metal-binding</keyword>
<keyword evidence="7" id="KW-0460">Magnesium</keyword>
<organism evidence="14 15">
    <name type="scientific">Candidatus Pantoea edessiphila</name>
    <dbReference type="NCBI Taxonomy" id="2044610"/>
    <lineage>
        <taxon>Bacteria</taxon>
        <taxon>Pseudomonadati</taxon>
        <taxon>Pseudomonadota</taxon>
        <taxon>Gammaproteobacteria</taxon>
        <taxon>Enterobacterales</taxon>
        <taxon>Erwiniaceae</taxon>
        <taxon>Pantoea</taxon>
    </lineage>
</organism>
<gene>
    <name evidence="11" type="primary">topA</name>
    <name evidence="14" type="ORF">CRV09_00755</name>
</gene>
<dbReference type="Gene3D" id="1.10.460.10">
    <property type="entry name" value="Topoisomerase I, domain 2"/>
    <property type="match status" value="1"/>
</dbReference>
<sequence>MGKTLVIVESPAKARTINKYLSNDYVVKSSVGHIRDLQKSNVFVINKDIISKNIKTKIDRQTTIIKRMGVNPYNDWEANYQIIPGKEKIVSEIRTLAEKADHIYIATDLDREGEAIAWHLQEVIGGNNNRFSRIIFNEITKNKILQAFKQPVQLNINRVNAQQARRFMDRVVGYMVSPLLWKKIARGLSAGRVQSVAVKLIVERERKIKTFIPKEYWKLKANFKTFKDEDLEMEVTHFNDNVFDSNNKDIHNHINLLNKLSYKISKYQKKIINVKPNAPYITSTLQQAANIHLGFSCKKTMFIAQHLYEAGYITYMRTDSTYISQEAIDAVRLYIKKQFSNKYIPKDPINYLNKKNSQEAHEAIRPSNVTLLAENLEGMELDTKKLYQLIWSQFVASQMLPAQYESITLIAIAGKYKLKYRTRILYFDGWVKILQNKKHENHILPDINIGDVLYLKKLIPSQHFTQPLSHFNEASLVKELEKLGIGRPSTYSSIISTIQDRGYIRTKNRRLYIKKIGEIVTDCLEKNFSELMNYNFTAQMENVLDKIASNQAKWKTVLDVFFNNFIKQLNKAEKEPQEGGMQLNNVVLVSINCSVCNRKMGIRTGSTGVFLGCSGYSLSLKNRCKKTINLILEDELTNDLNHDYDKNNNLIIHKHCLKCNIIMDNYITIDGKYKIYICSNNPNCDGYKIEKGRFYIEGNKYLEISCEKCSSRMDLKIGRFGKYISCTNTNCKNIRKILKDGNIAPPTEDPVPFPELLCEKSNDYFVLRNSSTGVFFSASTFPKSRETRSPLVEELKRFSERLPNNLKYLAEAPCTDPDGNKTIIRYNQNKKQQYIVSKKRGRITNWIAFYTKGKWQEIKN</sequence>
<dbReference type="InterPro" id="IPR000380">
    <property type="entry name" value="Topo_IA"/>
</dbReference>
<dbReference type="PANTHER" id="PTHR42785">
    <property type="entry name" value="DNA TOPOISOMERASE, TYPE IA, CORE"/>
    <property type="match status" value="1"/>
</dbReference>
<dbReference type="Pfam" id="PF21372">
    <property type="entry name" value="Zn_ribbon_bTOP1"/>
    <property type="match status" value="1"/>
</dbReference>
<dbReference type="InterPro" id="IPR003602">
    <property type="entry name" value="Topo_IA_DNA-bd_dom"/>
</dbReference>
<dbReference type="PROSITE" id="PS52039">
    <property type="entry name" value="TOPO_IA_2"/>
    <property type="match status" value="1"/>
</dbReference>
<comment type="subunit">
    <text evidence="11">Monomer.</text>
</comment>
<dbReference type="Pfam" id="PF01751">
    <property type="entry name" value="Toprim"/>
    <property type="match status" value="1"/>
</dbReference>
<keyword evidence="6" id="KW-0862">Zinc</keyword>
<feature type="site" description="Interaction with DNA" evidence="11">
    <location>
        <position position="33"/>
    </location>
</feature>
<dbReference type="GO" id="GO:0005694">
    <property type="term" value="C:chromosome"/>
    <property type="evidence" value="ECO:0007669"/>
    <property type="project" value="InterPro"/>
</dbReference>
<evidence type="ECO:0000256" key="3">
    <source>
        <dbReference type="ARBA" id="ARBA00022723"/>
    </source>
</evidence>
<dbReference type="PROSITE" id="PS00396">
    <property type="entry name" value="TOPO_IA_1"/>
    <property type="match status" value="1"/>
</dbReference>
<keyword evidence="8 11" id="KW-0799">Topoisomerase</keyword>
<feature type="site" description="Interaction with DNA" evidence="11">
    <location>
        <position position="174"/>
    </location>
</feature>
<dbReference type="InterPro" id="IPR034149">
    <property type="entry name" value="TOPRIM_TopoI"/>
</dbReference>
<evidence type="ECO:0000259" key="13">
    <source>
        <dbReference type="PROSITE" id="PS52039"/>
    </source>
</evidence>
<comment type="similarity">
    <text evidence="2 11">Belongs to the type IA topoisomerase family.</text>
</comment>
<dbReference type="NCBIfam" id="TIGR01051">
    <property type="entry name" value="topA_bact"/>
    <property type="match status" value="1"/>
</dbReference>
<dbReference type="SUPFAM" id="SSF57783">
    <property type="entry name" value="Zinc beta-ribbon"/>
    <property type="match status" value="4"/>
</dbReference>
<feature type="active site" description="O-(5'-phospho-DNA)-tyrosine intermediate" evidence="11">
    <location>
        <position position="315"/>
    </location>
</feature>
<feature type="site" description="Interaction with DNA" evidence="11">
    <location>
        <position position="166"/>
    </location>
</feature>
<dbReference type="GO" id="GO:0003677">
    <property type="term" value="F:DNA binding"/>
    <property type="evidence" value="ECO:0007669"/>
    <property type="project" value="UniProtKB-KW"/>
</dbReference>
<feature type="site" description="Interaction with DNA" evidence="11">
    <location>
        <position position="181"/>
    </location>
</feature>
<reference evidence="14 15" key="1">
    <citation type="journal article" date="2018" name="Genome Biol. Evol.">
        <title>Cladogenesis and Genomic Streamlining in Extracellular Endosymbionts of Tropical Stink Bugs.</title>
        <authorList>
            <person name="Otero-Bravo A."/>
            <person name="Goffredi S."/>
            <person name="Sabree Z.L."/>
        </authorList>
    </citation>
    <scope>NUCLEOTIDE SEQUENCE [LARGE SCALE GENOMIC DNA]</scope>
    <source>
        <strain evidence="14 15">SoEO</strain>
    </source>
</reference>
<dbReference type="FunFam" id="3.30.65.10:FF:000002">
    <property type="entry name" value="DNA topoisomerase 1"/>
    <property type="match status" value="1"/>
</dbReference>
<evidence type="ECO:0000256" key="9">
    <source>
        <dbReference type="ARBA" id="ARBA00023125"/>
    </source>
</evidence>
<comment type="catalytic activity">
    <reaction evidence="1 11">
        <text>ATP-independent breakage of single-stranded DNA, followed by passage and rejoining.</text>
        <dbReference type="EC" id="5.6.2.1"/>
    </reaction>
</comment>
<accession>A0A2P5T2L9</accession>
<feature type="site" description="Interaction with DNA" evidence="11">
    <location>
        <position position="165"/>
    </location>
</feature>
<dbReference type="InterPro" id="IPR003601">
    <property type="entry name" value="Topo_IA_2"/>
</dbReference>
<dbReference type="Proteomes" id="UP000295937">
    <property type="component" value="Unassembled WGS sequence"/>
</dbReference>
<keyword evidence="5" id="KW-0863">Zinc-finger</keyword>
<protein>
    <recommendedName>
        <fullName evidence="11">DNA topoisomerase 1</fullName>
        <ecNumber evidence="11">5.6.2.1</ecNumber>
    </recommendedName>
    <alternativeName>
        <fullName evidence="11">DNA topoisomerase I</fullName>
    </alternativeName>
</protein>
<dbReference type="Pfam" id="PF01131">
    <property type="entry name" value="Topoisom_bac"/>
    <property type="match status" value="1"/>
</dbReference>
<dbReference type="InterPro" id="IPR013497">
    <property type="entry name" value="Topo_IA_cen"/>
</dbReference>
<feature type="domain" description="Topo IA-type catalytic" evidence="13">
    <location>
        <begin position="155"/>
        <end position="569"/>
    </location>
</feature>
<dbReference type="CDD" id="cd00186">
    <property type="entry name" value="TOP1Ac"/>
    <property type="match status" value="1"/>
</dbReference>
<dbReference type="GO" id="GO:0008270">
    <property type="term" value="F:zinc ion binding"/>
    <property type="evidence" value="ECO:0007669"/>
    <property type="project" value="UniProtKB-KW"/>
</dbReference>
<dbReference type="EMBL" id="PDKR01000001">
    <property type="protein sequence ID" value="PPI88827.1"/>
    <property type="molecule type" value="Genomic_DNA"/>
</dbReference>
<evidence type="ECO:0000256" key="10">
    <source>
        <dbReference type="ARBA" id="ARBA00023235"/>
    </source>
</evidence>
<comment type="function">
    <text evidence="11">Releases the supercoiling and torsional tension of DNA, which is introduced during the DNA replication and transcription, by transiently cleaving and rejoining one strand of the DNA duplex. Introduces a single-strand break via transesterification at a target site in duplex DNA. The scissile phosphodiester is attacked by the catalytic tyrosine of the enzyme, resulting in the formation of a DNA-(5'-phosphotyrosyl)-enzyme intermediate and the expulsion of a 3'-OH DNA strand. The free DNA strand then undergoes passage around the unbroken strand, thus removing DNA supercoils. Finally, in the religation step, the DNA 3'-OH attacks the covalent intermediate to expel the active-site tyrosine and restore the DNA phosphodiester backbone.</text>
</comment>
<dbReference type="Pfam" id="PF08272">
    <property type="entry name" value="Zn_Ribbon_Topo"/>
    <property type="match status" value="2"/>
</dbReference>
<feature type="domain" description="Toprim" evidence="12">
    <location>
        <begin position="3"/>
        <end position="139"/>
    </location>
</feature>
<evidence type="ECO:0000256" key="6">
    <source>
        <dbReference type="ARBA" id="ARBA00022833"/>
    </source>
</evidence>
<dbReference type="InterPro" id="IPR013826">
    <property type="entry name" value="Topo_IA_cen_sub3"/>
</dbReference>
<evidence type="ECO:0000313" key="14">
    <source>
        <dbReference type="EMBL" id="PPI88827.1"/>
    </source>
</evidence>
<dbReference type="InterPro" id="IPR006171">
    <property type="entry name" value="TOPRIM_dom"/>
</dbReference>
<evidence type="ECO:0000256" key="1">
    <source>
        <dbReference type="ARBA" id="ARBA00000213"/>
    </source>
</evidence>
<dbReference type="Gene3D" id="3.40.50.140">
    <property type="match status" value="1"/>
</dbReference>
<dbReference type="SMART" id="SM00437">
    <property type="entry name" value="TOP1Ac"/>
    <property type="match status" value="1"/>
</dbReference>
<dbReference type="PANTHER" id="PTHR42785:SF1">
    <property type="entry name" value="DNA TOPOISOMERASE"/>
    <property type="match status" value="1"/>
</dbReference>
<evidence type="ECO:0000256" key="11">
    <source>
        <dbReference type="HAMAP-Rule" id="MF_00952"/>
    </source>
</evidence>
<dbReference type="RefSeq" id="WP_136132253.1">
    <property type="nucleotide sequence ID" value="NZ_PDKR01000001.1"/>
</dbReference>
<feature type="region of interest" description="Interaction with DNA" evidence="11">
    <location>
        <begin position="189"/>
        <end position="194"/>
    </location>
</feature>
<dbReference type="InterPro" id="IPR005733">
    <property type="entry name" value="TopoI_bac-type"/>
</dbReference>
<dbReference type="InterPro" id="IPR013824">
    <property type="entry name" value="Topo_IA_cen_sub1"/>
</dbReference>
<dbReference type="FunFam" id="3.40.50.140:FF:000001">
    <property type="entry name" value="DNA topoisomerase 1"/>
    <property type="match status" value="1"/>
</dbReference>
<proteinExistence type="inferred from homology"/>
<dbReference type="InterPro" id="IPR023405">
    <property type="entry name" value="Topo_IA_core_domain"/>
</dbReference>
<dbReference type="PROSITE" id="PS50880">
    <property type="entry name" value="TOPRIM"/>
    <property type="match status" value="1"/>
</dbReference>
<evidence type="ECO:0000256" key="7">
    <source>
        <dbReference type="ARBA" id="ARBA00022842"/>
    </source>
</evidence>
<dbReference type="OrthoDB" id="9804262at2"/>
<feature type="site" description="Interaction with DNA" evidence="11">
    <location>
        <position position="169"/>
    </location>
</feature>
<dbReference type="InterPro" id="IPR049330">
    <property type="entry name" value="TOP1_Znf"/>
</dbReference>
<keyword evidence="9 11" id="KW-0238">DNA-binding</keyword>
<dbReference type="HAMAP" id="MF_00952">
    <property type="entry name" value="Topoisom_1_prok"/>
    <property type="match status" value="1"/>
</dbReference>
<name>A0A2P5T2L9_9GAMM</name>
<dbReference type="Gene3D" id="2.70.20.10">
    <property type="entry name" value="Topoisomerase I, domain 3"/>
    <property type="match status" value="1"/>
</dbReference>
<dbReference type="InterPro" id="IPR028612">
    <property type="entry name" value="Topoisom_1_IA"/>
</dbReference>
<dbReference type="CDD" id="cd03363">
    <property type="entry name" value="TOPRIM_TopoIA_TopoI"/>
    <property type="match status" value="1"/>
</dbReference>
<dbReference type="InterPro" id="IPR013263">
    <property type="entry name" value="TopoI_Znr_bac"/>
</dbReference>
<dbReference type="AlphaFoldDB" id="A0A2P5T2L9"/>
<dbReference type="GO" id="GO:0006265">
    <property type="term" value="P:DNA topological change"/>
    <property type="evidence" value="ECO:0007669"/>
    <property type="project" value="UniProtKB-UniRule"/>
</dbReference>
<evidence type="ECO:0000256" key="5">
    <source>
        <dbReference type="ARBA" id="ARBA00022771"/>
    </source>
</evidence>
<evidence type="ECO:0000256" key="8">
    <source>
        <dbReference type="ARBA" id="ARBA00023029"/>
    </source>
</evidence>